<dbReference type="InterPro" id="IPR000421">
    <property type="entry name" value="FA58C"/>
</dbReference>
<dbReference type="Gene3D" id="2.60.120.260">
    <property type="entry name" value="Galactose-binding domain-like"/>
    <property type="match status" value="1"/>
</dbReference>
<sequence length="886" mass="98071">MKSHFSTLVVSFCYLQIGYSQSSEADSTLIVNYNNNLPTINYHLTARPWKPLNISRTAYLDRVEGIVRKCVTFQNSSGAIIDPYANREVQYATPYFANAVATLLSAGRAKDLLNAGVAAMNKATIDVAEGASSIPDNHGEFFLAPLASAIPLYTPFVSATQVQTWKSRMAKPIQDILRGSTNNWRTYAMKGEWYRAQNGYVNKTNAISWLESSWINTQKSRFTNNTWNFYHDKTSDPDTWPYESVARSNLLDMIADGYYGASKNEMLTLLKRGTQSSLLLQDPSGQGVAGGRSGNHTWNDILLANGYEIMAELANLEGNTRLAGQYRHAAALAFNSVQRWRRSDGTYYVTKNHFSPASRIGYASYSYFTNYNGNMMYHMAENYLRHKTNISEQPTPNEIGGYTIASDNSFATAVANAGGMHMEVCLRGSTAITNDRYWTTLGVVRFARPGWDSRLGPSDGIRETSSNQGVSFAPTFLENGTWIRLASVPDRYEAFFSTQFVHPLLVRCRVEYKPKAGKTGPTFNNDFTITPDGILSILTSSTTSFGNTWPLLTYDGATTLITSITSFVASTSFSSTSDQQNFIALHSSPTISTTDQTRRSSYGDLRPVRMVSGTTSNVTFIYPRNASDPTAETVRKSFVRSGNDFTSVLGKVIGNMYIGRTSAGGEGTSIDINNDAIPEATFSTNTGFIIQLNMGEITNVETDTDVTAVIYGRTISLQPYTPVSITSPQRVTITAVLASSAQDSNVAANTLDSNYLTRWSAYGNNQWIRYYFTDLVTLNNVKIAWYRGDERSHSFNLQVSQDSIHWTTVYSGQSSGKTTTFESYTIAPVSTRYIRIVCHGNSSNLWNAITEVEFIKVTDPASQQLPVEAITVTNEPIIFSPFLPAR</sequence>
<dbReference type="PROSITE" id="PS50022">
    <property type="entry name" value="FA58C_3"/>
    <property type="match status" value="1"/>
</dbReference>
<dbReference type="EMBL" id="JAOTIF010000008">
    <property type="protein sequence ID" value="MCU7549943.1"/>
    <property type="molecule type" value="Genomic_DNA"/>
</dbReference>
<organism evidence="2 3">
    <name type="scientific">Paraflavisolibacter caeni</name>
    <dbReference type="NCBI Taxonomy" id="2982496"/>
    <lineage>
        <taxon>Bacteria</taxon>
        <taxon>Pseudomonadati</taxon>
        <taxon>Bacteroidota</taxon>
        <taxon>Chitinophagia</taxon>
        <taxon>Chitinophagales</taxon>
        <taxon>Chitinophagaceae</taxon>
        <taxon>Paraflavisolibacter</taxon>
    </lineage>
</organism>
<protein>
    <submittedName>
        <fullName evidence="2">Discoidin domain-containing protein</fullName>
    </submittedName>
</protein>
<feature type="domain" description="F5/8 type C" evidence="1">
    <location>
        <begin position="716"/>
        <end position="857"/>
    </location>
</feature>
<comment type="caution">
    <text evidence="2">The sequence shown here is derived from an EMBL/GenBank/DDBJ whole genome shotgun (WGS) entry which is preliminary data.</text>
</comment>
<evidence type="ECO:0000313" key="3">
    <source>
        <dbReference type="Proteomes" id="UP001155483"/>
    </source>
</evidence>
<evidence type="ECO:0000313" key="2">
    <source>
        <dbReference type="EMBL" id="MCU7549943.1"/>
    </source>
</evidence>
<accession>A0A9X2XNY2</accession>
<dbReference type="InterPro" id="IPR008979">
    <property type="entry name" value="Galactose-bd-like_sf"/>
</dbReference>
<reference evidence="2" key="2">
    <citation type="submission" date="2023-04" db="EMBL/GenBank/DDBJ databases">
        <title>Paracnuella aquatica gen. nov., sp. nov., a member of the family Chitinophagaceae isolated from a hot spring.</title>
        <authorList>
            <person name="Wang C."/>
        </authorList>
    </citation>
    <scope>NUCLEOTIDE SEQUENCE</scope>
    <source>
        <strain evidence="2">LB-8</strain>
    </source>
</reference>
<dbReference type="SUPFAM" id="SSF49785">
    <property type="entry name" value="Galactose-binding domain-like"/>
    <property type="match status" value="1"/>
</dbReference>
<gene>
    <name evidence="2" type="ORF">OCK74_12495</name>
</gene>
<dbReference type="Pfam" id="PF00754">
    <property type="entry name" value="F5_F8_type_C"/>
    <property type="match status" value="1"/>
</dbReference>
<reference evidence="2" key="1">
    <citation type="submission" date="2022-09" db="EMBL/GenBank/DDBJ databases">
        <authorList>
            <person name="Yuan C."/>
            <person name="Ke Z."/>
        </authorList>
    </citation>
    <scope>NUCLEOTIDE SEQUENCE</scope>
    <source>
        <strain evidence="2">LB-8</strain>
    </source>
</reference>
<dbReference type="RefSeq" id="WP_279297382.1">
    <property type="nucleotide sequence ID" value="NZ_JAOTIF010000008.1"/>
</dbReference>
<name>A0A9X2XNY2_9BACT</name>
<proteinExistence type="predicted"/>
<dbReference type="Proteomes" id="UP001155483">
    <property type="component" value="Unassembled WGS sequence"/>
</dbReference>
<dbReference type="AlphaFoldDB" id="A0A9X2XNY2"/>
<evidence type="ECO:0000259" key="1">
    <source>
        <dbReference type="PROSITE" id="PS50022"/>
    </source>
</evidence>
<keyword evidence="3" id="KW-1185">Reference proteome</keyword>